<evidence type="ECO:0000313" key="3">
    <source>
        <dbReference type="Proteomes" id="UP000318571"/>
    </source>
</evidence>
<evidence type="ECO:0000259" key="1">
    <source>
        <dbReference type="SMART" id="SM01126"/>
    </source>
</evidence>
<dbReference type="InterPro" id="IPR053164">
    <property type="entry name" value="IS1016-like_transposase"/>
</dbReference>
<dbReference type="SMART" id="SM01126">
    <property type="entry name" value="DDE_Tnp_IS1595"/>
    <property type="match status" value="1"/>
</dbReference>
<dbReference type="STRING" id="6832.A0A553PH89"/>
<dbReference type="PANTHER" id="PTHR47163">
    <property type="entry name" value="DDE_TNP_IS1595 DOMAIN-CONTAINING PROTEIN"/>
    <property type="match status" value="1"/>
</dbReference>
<feature type="domain" description="ISXO2-like transposase" evidence="1">
    <location>
        <begin position="163"/>
        <end position="274"/>
    </location>
</feature>
<keyword evidence="3" id="KW-1185">Reference proteome</keyword>
<organism evidence="2 3">
    <name type="scientific">Tigriopus californicus</name>
    <name type="common">Marine copepod</name>
    <dbReference type="NCBI Taxonomy" id="6832"/>
    <lineage>
        <taxon>Eukaryota</taxon>
        <taxon>Metazoa</taxon>
        <taxon>Ecdysozoa</taxon>
        <taxon>Arthropoda</taxon>
        <taxon>Crustacea</taxon>
        <taxon>Multicrustacea</taxon>
        <taxon>Hexanauplia</taxon>
        <taxon>Copepoda</taxon>
        <taxon>Harpacticoida</taxon>
        <taxon>Harpacticidae</taxon>
        <taxon>Tigriopus</taxon>
    </lineage>
</organism>
<dbReference type="AlphaFoldDB" id="A0A553PH89"/>
<protein>
    <recommendedName>
        <fullName evidence="1">ISXO2-like transposase domain-containing protein</fullName>
    </recommendedName>
</protein>
<dbReference type="InterPro" id="IPR024445">
    <property type="entry name" value="Tnp_ISXO2-like"/>
</dbReference>
<comment type="caution">
    <text evidence="2">The sequence shown here is derived from an EMBL/GenBank/DDBJ whole genome shotgun (WGS) entry which is preliminary data.</text>
</comment>
<gene>
    <name evidence="2" type="ORF">TCAL_17371</name>
</gene>
<accession>A0A553PH89</accession>
<dbReference type="Proteomes" id="UP000318571">
    <property type="component" value="Chromosome 5"/>
</dbReference>
<dbReference type="PANTHER" id="PTHR47163:SF2">
    <property type="entry name" value="SI:DKEY-17M8.2"/>
    <property type="match status" value="1"/>
</dbReference>
<evidence type="ECO:0000313" key="2">
    <source>
        <dbReference type="EMBL" id="TRY77050.1"/>
    </source>
</evidence>
<reference evidence="2 3" key="1">
    <citation type="journal article" date="2018" name="Nat. Ecol. Evol.">
        <title>Genomic signatures of mitonuclear coevolution across populations of Tigriopus californicus.</title>
        <authorList>
            <person name="Barreto F.S."/>
            <person name="Watson E.T."/>
            <person name="Lima T.G."/>
            <person name="Willett C.S."/>
            <person name="Edmands S."/>
            <person name="Li W."/>
            <person name="Burton R.S."/>
        </authorList>
    </citation>
    <scope>NUCLEOTIDE SEQUENCE [LARGE SCALE GENOMIC DNA]</scope>
    <source>
        <strain evidence="2 3">San Diego</strain>
    </source>
</reference>
<dbReference type="OMA" id="HEANSEM"/>
<dbReference type="Pfam" id="PF12762">
    <property type="entry name" value="DDE_Tnp_IS1595"/>
    <property type="match status" value="1"/>
</dbReference>
<proteinExistence type="predicted"/>
<name>A0A553PH89_TIGCA</name>
<sequence length="275" mass="32236">MHQTQVIPPQQLMRRDMVLQERLRYQDLLDKTKNQEESLIFLAERRLIGNRSLCEECNCFREIRLNTRQRDKYHWKCPQCDSSRSIREGSFYAQAHLELQQIINFTYCWAKNWPLMDCNSESGGMASQTGVDWANFHRDVCQEYLDQNQAVIGGIFINENGEQEPEIVEIDETVIAKAKYNRGRWPQTRWIFGGVERRSGRCFMVEVPNRTRDTLEEAIVEHILPGTHIMYDGWASYAHIDQINGGIYSHSVIIHDRNFVDPLDDRIHTQSIEGT</sequence>
<dbReference type="EMBL" id="VCGU01000004">
    <property type="protein sequence ID" value="TRY77050.1"/>
    <property type="molecule type" value="Genomic_DNA"/>
</dbReference>